<dbReference type="RefSeq" id="WP_271712564.1">
    <property type="nucleotide sequence ID" value="NZ_AP024169.1"/>
</dbReference>
<organism evidence="1 2">
    <name type="scientific">Anaeromicropila herbilytica</name>
    <dbReference type="NCBI Taxonomy" id="2785025"/>
    <lineage>
        <taxon>Bacteria</taxon>
        <taxon>Bacillati</taxon>
        <taxon>Bacillota</taxon>
        <taxon>Clostridia</taxon>
        <taxon>Lachnospirales</taxon>
        <taxon>Lachnospiraceae</taxon>
        <taxon>Anaeromicropila</taxon>
    </lineage>
</organism>
<sequence length="80" mass="9421">MLYTVVPLERIYSDKSNEPMKESDNMPEYKDISLKYGQVRARRDGEQYVVEHMNSTDMTDYLREEFTPGSTLTDLTNYDV</sequence>
<evidence type="ECO:0000313" key="2">
    <source>
        <dbReference type="Proteomes" id="UP000595897"/>
    </source>
</evidence>
<dbReference type="InterPro" id="IPR025619">
    <property type="entry name" value="YlzJ"/>
</dbReference>
<keyword evidence="2" id="KW-1185">Reference proteome</keyword>
<dbReference type="EMBL" id="AP024169">
    <property type="protein sequence ID" value="BCN31447.1"/>
    <property type="molecule type" value="Genomic_DNA"/>
</dbReference>
<dbReference type="Proteomes" id="UP000595897">
    <property type="component" value="Chromosome"/>
</dbReference>
<name>A0A7R7IDD5_9FIRM</name>
<evidence type="ECO:0000313" key="1">
    <source>
        <dbReference type="EMBL" id="BCN31447.1"/>
    </source>
</evidence>
<evidence type="ECO:0008006" key="3">
    <source>
        <dbReference type="Google" id="ProtNLM"/>
    </source>
</evidence>
<accession>A0A7R7IDD5</accession>
<gene>
    <name evidence="1" type="ORF">bsdtb5_27420</name>
</gene>
<reference evidence="1 2" key="1">
    <citation type="submission" date="2020-11" db="EMBL/GenBank/DDBJ databases">
        <title>Draft genome sequencing of a Lachnospiraceae strain isolated from anoxic soil subjected to BSD treatment.</title>
        <authorList>
            <person name="Uek A."/>
            <person name="Tonouchi A."/>
        </authorList>
    </citation>
    <scope>NUCLEOTIDE SEQUENCE [LARGE SCALE GENOMIC DNA]</scope>
    <source>
        <strain evidence="1 2">TB5</strain>
    </source>
</reference>
<proteinExistence type="predicted"/>
<dbReference type="Pfam" id="PF14035">
    <property type="entry name" value="YlzJ"/>
    <property type="match status" value="1"/>
</dbReference>
<dbReference type="AlphaFoldDB" id="A0A7R7IDD5"/>
<dbReference type="KEGG" id="ahb:bsdtb5_27420"/>
<protein>
    <recommendedName>
        <fullName evidence="3">YlzJ-like protein</fullName>
    </recommendedName>
</protein>